<dbReference type="PRINTS" id="PR00315">
    <property type="entry name" value="ELONGATNFCT"/>
</dbReference>
<dbReference type="InterPro" id="IPR035647">
    <property type="entry name" value="EFG_III/V"/>
</dbReference>
<dbReference type="CDD" id="cd16259">
    <property type="entry name" value="RF3_III"/>
    <property type="match status" value="1"/>
</dbReference>
<dbReference type="PANTHER" id="PTHR43556:SF2">
    <property type="entry name" value="PEPTIDE CHAIN RELEASE FACTOR RF3"/>
    <property type="match status" value="1"/>
</dbReference>
<dbReference type="FunFam" id="3.30.70.3280:FF:000001">
    <property type="entry name" value="Peptide chain release factor 3"/>
    <property type="match status" value="1"/>
</dbReference>
<dbReference type="InterPro" id="IPR000795">
    <property type="entry name" value="T_Tr_GTP-bd_dom"/>
</dbReference>
<dbReference type="NCBIfam" id="TIGR00503">
    <property type="entry name" value="prfC"/>
    <property type="match status" value="1"/>
</dbReference>
<dbReference type="AlphaFoldDB" id="J9FTK7"/>
<dbReference type="InterPro" id="IPR027417">
    <property type="entry name" value="P-loop_NTPase"/>
</dbReference>
<reference evidence="8" key="1">
    <citation type="journal article" date="2012" name="PLoS ONE">
        <title>Gene sets for utilization of primary and secondary nutrition supplies in the distal gut of endangered iberian lynx.</title>
        <authorList>
            <person name="Alcaide M."/>
            <person name="Messina E."/>
            <person name="Richter M."/>
            <person name="Bargiela R."/>
            <person name="Peplies J."/>
            <person name="Huws S.A."/>
            <person name="Newbold C.J."/>
            <person name="Golyshin P.N."/>
            <person name="Simon M.A."/>
            <person name="Lopez G."/>
            <person name="Yakimov M.M."/>
            <person name="Ferrer M."/>
        </authorList>
    </citation>
    <scope>NUCLEOTIDE SEQUENCE</scope>
</reference>
<evidence type="ECO:0000313" key="8">
    <source>
        <dbReference type="EMBL" id="EJW97838.1"/>
    </source>
</evidence>
<dbReference type="CDD" id="cd04169">
    <property type="entry name" value="RF3"/>
    <property type="match status" value="1"/>
</dbReference>
<dbReference type="InterPro" id="IPR005225">
    <property type="entry name" value="Small_GTP-bd"/>
</dbReference>
<dbReference type="InterPro" id="IPR053905">
    <property type="entry name" value="EF-G-like_DII"/>
</dbReference>
<comment type="similarity">
    <text evidence="2">Belongs to the TRAFAC class translation factor GTPase superfamily. Classic translation factor GTPase family. PrfC subfamily.</text>
</comment>
<dbReference type="HAMAP" id="MF_00072">
    <property type="entry name" value="Rel_fac_3"/>
    <property type="match status" value="1"/>
</dbReference>
<evidence type="ECO:0000259" key="7">
    <source>
        <dbReference type="PROSITE" id="PS51722"/>
    </source>
</evidence>
<comment type="subcellular location">
    <subcellularLocation>
        <location evidence="1">Cytoplasm</location>
    </subcellularLocation>
</comment>
<dbReference type="EMBL" id="AMCI01004559">
    <property type="protein sequence ID" value="EJW97838.1"/>
    <property type="molecule type" value="Genomic_DNA"/>
</dbReference>
<keyword evidence="5" id="KW-0648">Protein biosynthesis</keyword>
<dbReference type="GO" id="GO:0003924">
    <property type="term" value="F:GTPase activity"/>
    <property type="evidence" value="ECO:0007669"/>
    <property type="project" value="InterPro"/>
</dbReference>
<dbReference type="NCBIfam" id="TIGR00231">
    <property type="entry name" value="small_GTP"/>
    <property type="match status" value="1"/>
</dbReference>
<dbReference type="InterPro" id="IPR009000">
    <property type="entry name" value="Transl_B-barrel_sf"/>
</dbReference>
<dbReference type="SUPFAM" id="SSF50447">
    <property type="entry name" value="Translation proteins"/>
    <property type="match status" value="1"/>
</dbReference>
<dbReference type="Gene3D" id="3.40.50.300">
    <property type="entry name" value="P-loop containing nucleotide triphosphate hydrolases"/>
    <property type="match status" value="2"/>
</dbReference>
<dbReference type="PROSITE" id="PS00301">
    <property type="entry name" value="G_TR_1"/>
    <property type="match status" value="1"/>
</dbReference>
<feature type="domain" description="Tr-type G" evidence="7">
    <location>
        <begin position="6"/>
        <end position="273"/>
    </location>
</feature>
<dbReference type="InterPro" id="IPR041732">
    <property type="entry name" value="RF3_GTP-bd"/>
</dbReference>
<dbReference type="InterPro" id="IPR032090">
    <property type="entry name" value="RF3_C"/>
</dbReference>
<evidence type="ECO:0000256" key="3">
    <source>
        <dbReference type="ARBA" id="ARBA00022490"/>
    </source>
</evidence>
<evidence type="ECO:0000256" key="6">
    <source>
        <dbReference type="ARBA" id="ARBA00023134"/>
    </source>
</evidence>
<dbReference type="InterPro" id="IPR004548">
    <property type="entry name" value="PrfC"/>
</dbReference>
<dbReference type="NCBIfam" id="NF001964">
    <property type="entry name" value="PRK00741.1"/>
    <property type="match status" value="1"/>
</dbReference>
<comment type="caution">
    <text evidence="8">The sequence shown here is derived from an EMBL/GenBank/DDBJ whole genome shotgun (WGS) entry which is preliminary data.</text>
</comment>
<dbReference type="InterPro" id="IPR031157">
    <property type="entry name" value="G_TR_CS"/>
</dbReference>
<protein>
    <submittedName>
        <fullName evidence="8">Peptide chain release factor 3</fullName>
    </submittedName>
</protein>
<evidence type="ECO:0000256" key="4">
    <source>
        <dbReference type="ARBA" id="ARBA00022741"/>
    </source>
</evidence>
<organism evidence="8">
    <name type="scientific">gut metagenome</name>
    <dbReference type="NCBI Taxonomy" id="749906"/>
    <lineage>
        <taxon>unclassified sequences</taxon>
        <taxon>metagenomes</taxon>
        <taxon>organismal metagenomes</taxon>
    </lineage>
</organism>
<sequence>MNPEIERRRTFAIISHPDAGKTTLTEKLLLFGGQIQVAGAVKNNKIKKTATSDWMEIEKQRGISVTTSVMEFDYEGYKVNILDTPGHQDFAEDTFRTLTAVDSAIIVVDSAKGVETQTRKLMTVCRMRKTPVIIYVNKMDREGRDPFELLDELEQELQIKVRPLSWPINQGQRFKGVYNIFEQQLNLFTADKQKVTEKITVDINSDELEANVGEADAAKLREDLELVDGVYPEFNVNDYLAADVAPVFFGSALNNFGVKELLDCFVKIAPNPRPTVAEEREVKPEESKFTGFIFKITANIDPNHRSCIAFCKVCSGKFVRNAPYLHVRNGKTVRFSSPTQFMAQRKSTIDEAWPGDIVGLPDNGIFKIGDTLTEGEMLHFRGLPSFSPEMFKYIENADPMKTKQLQKGIEQLMDEGVAQLFVNQFNGRKIIGTVGQLQFEVIQYRLENEYNAKCRWEPISLYKACWIESDDPAELEAFKKRKYQYMAKDREGRDVFLADSGYVLQMAQNDFKHIKFHFTSEF</sequence>
<evidence type="ECO:0000256" key="2">
    <source>
        <dbReference type="ARBA" id="ARBA00009978"/>
    </source>
</evidence>
<keyword evidence="3" id="KW-0963">Cytoplasm</keyword>
<dbReference type="PANTHER" id="PTHR43556">
    <property type="entry name" value="PEPTIDE CHAIN RELEASE FACTOR RF3"/>
    <property type="match status" value="1"/>
</dbReference>
<dbReference type="GO" id="GO:0016150">
    <property type="term" value="F:translation release factor activity, codon nonspecific"/>
    <property type="evidence" value="ECO:0007669"/>
    <property type="project" value="TreeGrafter"/>
</dbReference>
<evidence type="ECO:0000256" key="5">
    <source>
        <dbReference type="ARBA" id="ARBA00022917"/>
    </source>
</evidence>
<dbReference type="SUPFAM" id="SSF52540">
    <property type="entry name" value="P-loop containing nucleoside triphosphate hydrolases"/>
    <property type="match status" value="1"/>
</dbReference>
<dbReference type="GO" id="GO:0005829">
    <property type="term" value="C:cytosol"/>
    <property type="evidence" value="ECO:0007669"/>
    <property type="project" value="TreeGrafter"/>
</dbReference>
<dbReference type="Pfam" id="PF16658">
    <property type="entry name" value="RF3_C"/>
    <property type="match status" value="1"/>
</dbReference>
<dbReference type="PROSITE" id="PS51722">
    <property type="entry name" value="G_TR_2"/>
    <property type="match status" value="1"/>
</dbReference>
<dbReference type="SUPFAM" id="SSF54980">
    <property type="entry name" value="EF-G C-terminal domain-like"/>
    <property type="match status" value="1"/>
</dbReference>
<proteinExistence type="inferred from homology"/>
<dbReference type="Gene3D" id="3.30.70.3280">
    <property type="entry name" value="Peptide chain release factor 3, domain III"/>
    <property type="match status" value="1"/>
</dbReference>
<keyword evidence="4" id="KW-0547">Nucleotide-binding</keyword>
<dbReference type="Pfam" id="PF22042">
    <property type="entry name" value="EF-G_D2"/>
    <property type="match status" value="1"/>
</dbReference>
<keyword evidence="6" id="KW-0342">GTP-binding</keyword>
<evidence type="ECO:0000256" key="1">
    <source>
        <dbReference type="ARBA" id="ARBA00004496"/>
    </source>
</evidence>
<name>J9FTK7_9ZZZZ</name>
<dbReference type="Pfam" id="PF00009">
    <property type="entry name" value="GTP_EFTU"/>
    <property type="match status" value="1"/>
</dbReference>
<accession>J9FTK7</accession>
<dbReference type="InterPro" id="IPR038467">
    <property type="entry name" value="RF3_dom_3_sf"/>
</dbReference>
<gene>
    <name evidence="8" type="ORF">EVA_14055</name>
</gene>
<dbReference type="FunFam" id="3.40.50.300:FF:000542">
    <property type="entry name" value="Peptide chain release factor 3"/>
    <property type="match status" value="1"/>
</dbReference>
<dbReference type="GO" id="GO:0005525">
    <property type="term" value="F:GTP binding"/>
    <property type="evidence" value="ECO:0007669"/>
    <property type="project" value="UniProtKB-KW"/>
</dbReference>